<sequence>MVDIVKKRVIDWDNQLRKEKHFNEKFGTNLTPSEVKELTGSFRRLTEKSKSKIGDGTLEQSEEFYLSLDLMKQNQYSNICKNRSAAFYKIGDEPDSDKNNSEYQEVFKKWDQELKDFKLKNDWTKFNK</sequence>
<dbReference type="AlphaFoldDB" id="Q4JMX4"/>
<name>Q4JMX4_9BACT</name>
<reference evidence="1" key="1">
    <citation type="journal article" date="2005" name="PLoS Biol.">
        <title>New insights into metabolic properties of marine bacteria encoding proteorhodopsins.</title>
        <authorList>
            <person name="Sabehi G."/>
            <person name="Loy A."/>
            <person name="Jung K.H."/>
            <person name="Partha R."/>
            <person name="Spudich J.L."/>
            <person name="Isaacson T."/>
            <person name="Hirschberg J."/>
            <person name="Wagner M."/>
            <person name="Beja O."/>
        </authorList>
    </citation>
    <scope>NUCLEOTIDE SEQUENCE</scope>
</reference>
<proteinExistence type="predicted"/>
<organism evidence="1">
    <name type="scientific">uncultured bacterium BAC13K9BAC</name>
    <dbReference type="NCBI Taxonomy" id="332979"/>
    <lineage>
        <taxon>Bacteria</taxon>
        <taxon>environmental samples</taxon>
    </lineage>
</organism>
<evidence type="ECO:0000313" key="1">
    <source>
        <dbReference type="EMBL" id="AAY90023.1"/>
    </source>
</evidence>
<protein>
    <submittedName>
        <fullName evidence="1">Uncharacterized protein</fullName>
    </submittedName>
</protein>
<accession>Q4JMX4</accession>
<dbReference type="EMBL" id="DQ068067">
    <property type="protein sequence ID" value="AAY90023.1"/>
    <property type="molecule type" value="Genomic_DNA"/>
</dbReference>